<keyword evidence="5" id="KW-0282">Flagellum</keyword>
<dbReference type="NCBIfam" id="NF007197">
    <property type="entry name" value="PRK09618.1"/>
    <property type="match status" value="1"/>
</dbReference>
<sequence length="161" mass="17290">MDIGSMLTGSSLNTAMSSKDHAVTQLQVDTFNKTLAVNGRTAKTELGKDDFLQLLIAQLSHQDPTAPMEDTQFIAQMAQFTSLEQMTNMSSGFTRLTSLLTGSEAASAVGRNVDIEIDDSKVSGQITAATRGDYPQVQVNGSWYDWSAVKTVYAQNGGTSL</sequence>
<evidence type="ECO:0000313" key="6">
    <source>
        <dbReference type="Proteomes" id="UP001198163"/>
    </source>
</evidence>
<organism evidence="5 6">
    <name type="scientific">Teretinema zuelzerae</name>
    <dbReference type="NCBI Taxonomy" id="156"/>
    <lineage>
        <taxon>Bacteria</taxon>
        <taxon>Pseudomonadati</taxon>
        <taxon>Spirochaetota</taxon>
        <taxon>Spirochaetia</taxon>
        <taxon>Spirochaetales</taxon>
        <taxon>Treponemataceae</taxon>
        <taxon>Teretinema</taxon>
    </lineage>
</organism>
<dbReference type="AlphaFoldDB" id="A0AAE3EI46"/>
<dbReference type="Pfam" id="PF03963">
    <property type="entry name" value="FlgD"/>
    <property type="match status" value="1"/>
</dbReference>
<accession>A0AAE3EI46</accession>
<comment type="function">
    <text evidence="4">Required for flagellar hook formation. May act as a scaffolding protein.</text>
</comment>
<evidence type="ECO:0000256" key="4">
    <source>
        <dbReference type="ARBA" id="ARBA00024746"/>
    </source>
</evidence>
<dbReference type="EMBL" id="JAINWA010000003">
    <property type="protein sequence ID" value="MCD1654826.1"/>
    <property type="molecule type" value="Genomic_DNA"/>
</dbReference>
<evidence type="ECO:0000256" key="3">
    <source>
        <dbReference type="ARBA" id="ARBA00022795"/>
    </source>
</evidence>
<keyword evidence="6" id="KW-1185">Reference proteome</keyword>
<comment type="caution">
    <text evidence="5">The sequence shown here is derived from an EMBL/GenBank/DDBJ whole genome shotgun (WGS) entry which is preliminary data.</text>
</comment>
<reference evidence="5" key="1">
    <citation type="submission" date="2021-08" db="EMBL/GenBank/DDBJ databases">
        <title>Comparative analyses of Brucepasteria parasyntrophica and Teretinema zuelzerae.</title>
        <authorList>
            <person name="Song Y."/>
            <person name="Brune A."/>
        </authorList>
    </citation>
    <scope>NUCLEOTIDE SEQUENCE</scope>
    <source>
        <strain evidence="5">DSM 1903</strain>
    </source>
</reference>
<dbReference type="GO" id="GO:0044781">
    <property type="term" value="P:bacterial-type flagellum organization"/>
    <property type="evidence" value="ECO:0007669"/>
    <property type="project" value="UniProtKB-KW"/>
</dbReference>
<gene>
    <name evidence="5" type="primary">flgD</name>
    <name evidence="5" type="ORF">K7J14_08930</name>
</gene>
<proteinExistence type="inferred from homology"/>
<keyword evidence="5" id="KW-0969">Cilium</keyword>
<dbReference type="InterPro" id="IPR005648">
    <property type="entry name" value="FlgD"/>
</dbReference>
<evidence type="ECO:0000256" key="1">
    <source>
        <dbReference type="ARBA" id="ARBA00010577"/>
    </source>
</evidence>
<keyword evidence="5" id="KW-0966">Cell projection</keyword>
<comment type="similarity">
    <text evidence="1">Belongs to the FlgD family.</text>
</comment>
<dbReference type="RefSeq" id="WP_230755409.1">
    <property type="nucleotide sequence ID" value="NZ_JAINWA010000003.1"/>
</dbReference>
<keyword evidence="3" id="KW-1005">Bacterial flagellum biogenesis</keyword>
<evidence type="ECO:0000313" key="5">
    <source>
        <dbReference type="EMBL" id="MCD1654826.1"/>
    </source>
</evidence>
<dbReference type="Proteomes" id="UP001198163">
    <property type="component" value="Unassembled WGS sequence"/>
</dbReference>
<evidence type="ECO:0000256" key="2">
    <source>
        <dbReference type="ARBA" id="ARBA00016013"/>
    </source>
</evidence>
<protein>
    <recommendedName>
        <fullName evidence="2">Basal-body rod modification protein FlgD</fullName>
    </recommendedName>
</protein>
<name>A0AAE3EI46_9SPIR</name>